<dbReference type="GO" id="GO:0005829">
    <property type="term" value="C:cytosol"/>
    <property type="evidence" value="ECO:0007669"/>
    <property type="project" value="TreeGrafter"/>
</dbReference>
<dbReference type="GO" id="GO:0032991">
    <property type="term" value="C:protein-containing complex"/>
    <property type="evidence" value="ECO:0007669"/>
    <property type="project" value="TreeGrafter"/>
</dbReference>
<evidence type="ECO:0000313" key="2">
    <source>
        <dbReference type="EMBL" id="KAJ9149011.1"/>
    </source>
</evidence>
<comment type="caution">
    <text evidence="2">The sequence shown here is derived from an EMBL/GenBank/DDBJ whole genome shotgun (WGS) entry which is preliminary data.</text>
</comment>
<feature type="compositionally biased region" description="Basic residues" evidence="1">
    <location>
        <begin position="155"/>
        <end position="171"/>
    </location>
</feature>
<proteinExistence type="predicted"/>
<dbReference type="EMBL" id="JANBVO010000011">
    <property type="protein sequence ID" value="KAJ9149011.1"/>
    <property type="molecule type" value="Genomic_DNA"/>
</dbReference>
<accession>A0AA38VS20</accession>
<dbReference type="PANTHER" id="PTHR14614:SF109">
    <property type="entry name" value="RIBOSOMAL LYSINE N-METHYLTRANSFERASE 5"/>
    <property type="match status" value="1"/>
</dbReference>
<keyword evidence="3" id="KW-1185">Reference proteome</keyword>
<dbReference type="SUPFAM" id="SSF53335">
    <property type="entry name" value="S-adenosyl-L-methionine-dependent methyltransferases"/>
    <property type="match status" value="1"/>
</dbReference>
<dbReference type="InterPro" id="IPR029063">
    <property type="entry name" value="SAM-dependent_MTases_sf"/>
</dbReference>
<evidence type="ECO:0000313" key="3">
    <source>
        <dbReference type="Proteomes" id="UP001174694"/>
    </source>
</evidence>
<dbReference type="Proteomes" id="UP001174694">
    <property type="component" value="Unassembled WGS sequence"/>
</dbReference>
<feature type="compositionally biased region" description="Polar residues" evidence="1">
    <location>
        <begin position="173"/>
        <end position="184"/>
    </location>
</feature>
<organism evidence="2 3">
    <name type="scientific">Pleurostoma richardsiae</name>
    <dbReference type="NCBI Taxonomy" id="41990"/>
    <lineage>
        <taxon>Eukaryota</taxon>
        <taxon>Fungi</taxon>
        <taxon>Dikarya</taxon>
        <taxon>Ascomycota</taxon>
        <taxon>Pezizomycotina</taxon>
        <taxon>Sordariomycetes</taxon>
        <taxon>Sordariomycetidae</taxon>
        <taxon>Calosphaeriales</taxon>
        <taxon>Pleurostomataceae</taxon>
        <taxon>Pleurostoma</taxon>
    </lineage>
</organism>
<name>A0AA38VS20_9PEZI</name>
<dbReference type="GO" id="GO:0008757">
    <property type="term" value="F:S-adenosylmethionine-dependent methyltransferase activity"/>
    <property type="evidence" value="ECO:0007669"/>
    <property type="project" value="UniProtKB-ARBA"/>
</dbReference>
<sequence>MDLGGLTGLLGPEIDDPDEETFMLFSHDIPSQNLGFVDSRASILELTIAGRDLTIHQSPSVLSSNRAGGTTGAVVWKITPLFAEWLVSADNILSKSGIISSSSAVLELGCGISGIVGLALSPQVSQYILSDQAYVARLVEQNLTENSEVFSAASHSHHGHKPSSKSRRAKASNHQPRYSPSPVSQLRPDRIRFTPLDWESDAVTPSILQPGPSSSFDAVLACDCIYNEALIPPFVQTCADACRLRAREEVPNEAGPRQPCVCVVAQQLRDPGVFEAWIERFAQDFHVWRVPHEALPGQLRPEKGFVVHVGVLRESSSR</sequence>
<dbReference type="Pfam" id="PF10294">
    <property type="entry name" value="Methyltransf_16"/>
    <property type="match status" value="1"/>
</dbReference>
<dbReference type="AlphaFoldDB" id="A0AA38VS20"/>
<dbReference type="Gene3D" id="3.40.50.150">
    <property type="entry name" value="Vaccinia Virus protein VP39"/>
    <property type="match status" value="1"/>
</dbReference>
<feature type="region of interest" description="Disordered" evidence="1">
    <location>
        <begin position="150"/>
        <end position="187"/>
    </location>
</feature>
<gene>
    <name evidence="2" type="ORF">NKR23_g4517</name>
</gene>
<dbReference type="PANTHER" id="PTHR14614">
    <property type="entry name" value="HEPATOCELLULAR CARCINOMA-ASSOCIATED ANTIGEN"/>
    <property type="match status" value="1"/>
</dbReference>
<reference evidence="2" key="1">
    <citation type="submission" date="2022-07" db="EMBL/GenBank/DDBJ databases">
        <title>Fungi with potential for degradation of polypropylene.</title>
        <authorList>
            <person name="Gostincar C."/>
        </authorList>
    </citation>
    <scope>NUCLEOTIDE SEQUENCE</scope>
    <source>
        <strain evidence="2">EXF-13308</strain>
    </source>
</reference>
<evidence type="ECO:0000256" key="1">
    <source>
        <dbReference type="SAM" id="MobiDB-lite"/>
    </source>
</evidence>
<dbReference type="InterPro" id="IPR019410">
    <property type="entry name" value="Methyltransf_16"/>
</dbReference>
<protein>
    <submittedName>
        <fullName evidence="2">Ribosomal lysine N-methyltransferase 5</fullName>
    </submittedName>
</protein>